<organism evidence="2 3">
    <name type="scientific">Stylosanthes scabra</name>
    <dbReference type="NCBI Taxonomy" id="79078"/>
    <lineage>
        <taxon>Eukaryota</taxon>
        <taxon>Viridiplantae</taxon>
        <taxon>Streptophyta</taxon>
        <taxon>Embryophyta</taxon>
        <taxon>Tracheophyta</taxon>
        <taxon>Spermatophyta</taxon>
        <taxon>Magnoliopsida</taxon>
        <taxon>eudicotyledons</taxon>
        <taxon>Gunneridae</taxon>
        <taxon>Pentapetalae</taxon>
        <taxon>rosids</taxon>
        <taxon>fabids</taxon>
        <taxon>Fabales</taxon>
        <taxon>Fabaceae</taxon>
        <taxon>Papilionoideae</taxon>
        <taxon>50 kb inversion clade</taxon>
        <taxon>dalbergioids sensu lato</taxon>
        <taxon>Dalbergieae</taxon>
        <taxon>Pterocarpus clade</taxon>
        <taxon>Stylosanthes</taxon>
    </lineage>
</organism>
<dbReference type="EMBL" id="JASCZI010061026">
    <property type="protein sequence ID" value="MED6137291.1"/>
    <property type="molecule type" value="Genomic_DNA"/>
</dbReference>
<name>A0ABU6SME2_9FABA</name>
<protein>
    <submittedName>
        <fullName evidence="2">Uncharacterized protein</fullName>
    </submittedName>
</protein>
<feature type="region of interest" description="Disordered" evidence="1">
    <location>
        <begin position="73"/>
        <end position="96"/>
    </location>
</feature>
<accession>A0ABU6SME2</accession>
<gene>
    <name evidence="2" type="ORF">PIB30_063750</name>
</gene>
<evidence type="ECO:0000313" key="2">
    <source>
        <dbReference type="EMBL" id="MED6137291.1"/>
    </source>
</evidence>
<reference evidence="2 3" key="1">
    <citation type="journal article" date="2023" name="Plants (Basel)">
        <title>Bridging the Gap: Combining Genomics and Transcriptomics Approaches to Understand Stylosanthes scabra, an Orphan Legume from the Brazilian Caatinga.</title>
        <authorList>
            <person name="Ferreira-Neto J.R.C."/>
            <person name="da Silva M.D."/>
            <person name="Binneck E."/>
            <person name="de Melo N.F."/>
            <person name="da Silva R.H."/>
            <person name="de Melo A.L.T.M."/>
            <person name="Pandolfi V."/>
            <person name="Bustamante F.O."/>
            <person name="Brasileiro-Vidal A.C."/>
            <person name="Benko-Iseppon A.M."/>
        </authorList>
    </citation>
    <scope>NUCLEOTIDE SEQUENCE [LARGE SCALE GENOMIC DNA]</scope>
    <source>
        <tissue evidence="2">Leaves</tissue>
    </source>
</reference>
<dbReference type="Proteomes" id="UP001341840">
    <property type="component" value="Unassembled WGS sequence"/>
</dbReference>
<proteinExistence type="predicted"/>
<evidence type="ECO:0000313" key="3">
    <source>
        <dbReference type="Proteomes" id="UP001341840"/>
    </source>
</evidence>
<feature type="compositionally biased region" description="Polar residues" evidence="1">
    <location>
        <begin position="87"/>
        <end position="96"/>
    </location>
</feature>
<comment type="caution">
    <text evidence="2">The sequence shown here is derived from an EMBL/GenBank/DDBJ whole genome shotgun (WGS) entry which is preliminary data.</text>
</comment>
<keyword evidence="3" id="KW-1185">Reference proteome</keyword>
<sequence>MVCLLGEEDEKDKDGVVSSSLFLLLPFSDILSLTHYTITLLSLKIISPFILHVIPLTPYSPIPPQLIRLPEYSPSPPLCRRTKEKTSTSLCSEMGT</sequence>
<evidence type="ECO:0000256" key="1">
    <source>
        <dbReference type="SAM" id="MobiDB-lite"/>
    </source>
</evidence>